<dbReference type="InterPro" id="IPR009838">
    <property type="entry name" value="T4SS_TraL"/>
</dbReference>
<sequence length="98" mass="11672">MSYRIPKTLDNPIRCVGIPIDTLMVFMVIWSALFLFDQPIWGMVAGVIGANVFSRYRSRSITRRLVRFIYWYLPCEVNFIRGVQGHQRKMNMELKKWK</sequence>
<reference evidence="2 3" key="1">
    <citation type="submission" date="2014-11" db="EMBL/GenBank/DDBJ databases">
        <title>A Rickettsiales Symbiont of Amoebae With Ancient Features.</title>
        <authorList>
            <person name="Schulz F."/>
            <person name="Martijn J."/>
            <person name="Wascher F."/>
            <person name="Kostanjsek R."/>
            <person name="Ettema T.J."/>
            <person name="Horn M."/>
        </authorList>
    </citation>
    <scope>NUCLEOTIDE SEQUENCE [LARGE SCALE GENOMIC DNA]</scope>
    <source>
        <strain evidence="2 3">UWC36</strain>
    </source>
</reference>
<keyword evidence="1" id="KW-0472">Membrane</keyword>
<feature type="transmembrane region" description="Helical" evidence="1">
    <location>
        <begin position="39"/>
        <end position="56"/>
    </location>
</feature>
<dbReference type="GO" id="GO:0019867">
    <property type="term" value="C:outer membrane"/>
    <property type="evidence" value="ECO:0007669"/>
    <property type="project" value="InterPro"/>
</dbReference>
<dbReference type="EMBL" id="JSWE01000208">
    <property type="protein sequence ID" value="KIE04249.1"/>
    <property type="molecule type" value="Genomic_DNA"/>
</dbReference>
<dbReference type="STRING" id="86105.NF27_IP00170"/>
<keyword evidence="1" id="KW-0812">Transmembrane</keyword>
<dbReference type="Proteomes" id="UP000031258">
    <property type="component" value="Unassembled WGS sequence"/>
</dbReference>
<protein>
    <recommendedName>
        <fullName evidence="4">Type IV conjugative transfer system protein TraL</fullName>
    </recommendedName>
</protein>
<dbReference type="OrthoDB" id="8548046at2"/>
<evidence type="ECO:0008006" key="4">
    <source>
        <dbReference type="Google" id="ProtNLM"/>
    </source>
</evidence>
<organism evidence="2 3">
    <name type="scientific">Candidatus Jidaibacter acanthamoebae</name>
    <dbReference type="NCBI Taxonomy" id="86105"/>
    <lineage>
        <taxon>Bacteria</taxon>
        <taxon>Pseudomonadati</taxon>
        <taxon>Pseudomonadota</taxon>
        <taxon>Alphaproteobacteria</taxon>
        <taxon>Rickettsiales</taxon>
        <taxon>Candidatus Midichloriaceae</taxon>
        <taxon>Candidatus Jidaibacter</taxon>
    </lineage>
</organism>
<proteinExistence type="predicted"/>
<accession>A0A0C1QFB4</accession>
<dbReference type="AlphaFoldDB" id="A0A0C1QFB4"/>
<feature type="transmembrane region" description="Helical" evidence="1">
    <location>
        <begin position="12"/>
        <end position="33"/>
    </location>
</feature>
<evidence type="ECO:0000313" key="2">
    <source>
        <dbReference type="EMBL" id="KIE04249.1"/>
    </source>
</evidence>
<evidence type="ECO:0000256" key="1">
    <source>
        <dbReference type="SAM" id="Phobius"/>
    </source>
</evidence>
<name>A0A0C1QFB4_9RICK</name>
<comment type="caution">
    <text evidence="2">The sequence shown here is derived from an EMBL/GenBank/DDBJ whole genome shotgun (WGS) entry which is preliminary data.</text>
</comment>
<gene>
    <name evidence="2" type="ORF">NF27_IP00170</name>
</gene>
<dbReference type="RefSeq" id="WP_039459121.1">
    <property type="nucleotide sequence ID" value="NZ_JSWE01000208.1"/>
</dbReference>
<dbReference type="NCBIfam" id="TIGR02762">
    <property type="entry name" value="TraL_TIGR"/>
    <property type="match status" value="1"/>
</dbReference>
<keyword evidence="1" id="KW-1133">Transmembrane helix</keyword>
<evidence type="ECO:0000313" key="3">
    <source>
        <dbReference type="Proteomes" id="UP000031258"/>
    </source>
</evidence>
<keyword evidence="3" id="KW-1185">Reference proteome</keyword>
<dbReference type="Pfam" id="PF07178">
    <property type="entry name" value="TraL"/>
    <property type="match status" value="1"/>
</dbReference>